<evidence type="ECO:0000313" key="3">
    <source>
        <dbReference type="Proteomes" id="UP000824998"/>
    </source>
</evidence>
<proteinExistence type="predicted"/>
<keyword evidence="3" id="KW-1185">Reference proteome</keyword>
<sequence length="217" mass="23372">MSIYCTIDLLAFQTPSPSRDLDVGTPLCRAADPPAAPTLISIHLPVRTAPPRSSSPKRKASESAAASPPRPRWSSLGQSASFLESASGVCSGMTGTSPYTDRSSDGRAMPTRGINEHLLHRSSGSKSITHTPPLYEAVRSAPLLLCSPRPPANIRSVPSRSITATAQTNQPTTDGERTCTRRSIWPRDGEPKNAHQPWIWASFPPPLPPKPRRGRGR</sequence>
<dbReference type="EMBL" id="MU251428">
    <property type="protein sequence ID" value="KAG9235582.1"/>
    <property type="molecule type" value="Genomic_DNA"/>
</dbReference>
<feature type="region of interest" description="Disordered" evidence="1">
    <location>
        <begin position="164"/>
        <end position="217"/>
    </location>
</feature>
<feature type="region of interest" description="Disordered" evidence="1">
    <location>
        <begin position="39"/>
        <end position="76"/>
    </location>
</feature>
<evidence type="ECO:0000256" key="1">
    <source>
        <dbReference type="SAM" id="MobiDB-lite"/>
    </source>
</evidence>
<protein>
    <submittedName>
        <fullName evidence="2">Uncharacterized protein</fullName>
    </submittedName>
</protein>
<accession>A0A9P7YL65</accession>
<organism evidence="2 3">
    <name type="scientific">Amylocarpus encephaloides</name>
    <dbReference type="NCBI Taxonomy" id="45428"/>
    <lineage>
        <taxon>Eukaryota</taxon>
        <taxon>Fungi</taxon>
        <taxon>Dikarya</taxon>
        <taxon>Ascomycota</taxon>
        <taxon>Pezizomycotina</taxon>
        <taxon>Leotiomycetes</taxon>
        <taxon>Helotiales</taxon>
        <taxon>Helotiales incertae sedis</taxon>
        <taxon>Amylocarpus</taxon>
    </lineage>
</organism>
<dbReference type="Proteomes" id="UP000824998">
    <property type="component" value="Unassembled WGS sequence"/>
</dbReference>
<dbReference type="AlphaFoldDB" id="A0A9P7YL65"/>
<evidence type="ECO:0000313" key="2">
    <source>
        <dbReference type="EMBL" id="KAG9235582.1"/>
    </source>
</evidence>
<feature type="compositionally biased region" description="Basic and acidic residues" evidence="1">
    <location>
        <begin position="174"/>
        <end position="193"/>
    </location>
</feature>
<comment type="caution">
    <text evidence="2">The sequence shown here is derived from an EMBL/GenBank/DDBJ whole genome shotgun (WGS) entry which is preliminary data.</text>
</comment>
<feature type="compositionally biased region" description="Polar residues" evidence="1">
    <location>
        <begin position="164"/>
        <end position="173"/>
    </location>
</feature>
<feature type="compositionally biased region" description="Low complexity" evidence="1">
    <location>
        <begin position="62"/>
        <end position="75"/>
    </location>
</feature>
<gene>
    <name evidence="2" type="ORF">BJ875DRAFT_458656</name>
</gene>
<name>A0A9P7YL65_9HELO</name>
<reference evidence="2" key="1">
    <citation type="journal article" date="2021" name="IMA Fungus">
        <title>Genomic characterization of three marine fungi, including Emericellopsis atlantica sp. nov. with signatures of a generalist lifestyle and marine biomass degradation.</title>
        <authorList>
            <person name="Hagestad O.C."/>
            <person name="Hou L."/>
            <person name="Andersen J.H."/>
            <person name="Hansen E.H."/>
            <person name="Altermark B."/>
            <person name="Li C."/>
            <person name="Kuhnert E."/>
            <person name="Cox R.J."/>
            <person name="Crous P.W."/>
            <person name="Spatafora J.W."/>
            <person name="Lail K."/>
            <person name="Amirebrahimi M."/>
            <person name="Lipzen A."/>
            <person name="Pangilinan J."/>
            <person name="Andreopoulos W."/>
            <person name="Hayes R.D."/>
            <person name="Ng V."/>
            <person name="Grigoriev I.V."/>
            <person name="Jackson S.A."/>
            <person name="Sutton T.D.S."/>
            <person name="Dobson A.D.W."/>
            <person name="Rama T."/>
        </authorList>
    </citation>
    <scope>NUCLEOTIDE SEQUENCE</scope>
    <source>
        <strain evidence="2">TRa018bII</strain>
    </source>
</reference>